<keyword evidence="2" id="KW-0472">Membrane</keyword>
<keyword evidence="2" id="KW-0812">Transmembrane</keyword>
<evidence type="ECO:0000313" key="4">
    <source>
        <dbReference type="Proteomes" id="UP000821837"/>
    </source>
</evidence>
<keyword evidence="2" id="KW-1133">Transmembrane helix</keyword>
<dbReference type="EMBL" id="JABSTV010001248">
    <property type="protein sequence ID" value="KAH7969267.1"/>
    <property type="molecule type" value="Genomic_DNA"/>
</dbReference>
<name>A0A9D4Q9P4_RHISA</name>
<dbReference type="VEuPathDB" id="VectorBase:RSAN_029394"/>
<keyword evidence="4" id="KW-1185">Reference proteome</keyword>
<accession>A0A9D4Q9P4</accession>
<dbReference type="AlphaFoldDB" id="A0A9D4Q9P4"/>
<evidence type="ECO:0000256" key="2">
    <source>
        <dbReference type="SAM" id="Phobius"/>
    </source>
</evidence>
<dbReference type="VEuPathDB" id="VectorBase:RSAN_037175"/>
<proteinExistence type="predicted"/>
<evidence type="ECO:0000313" key="3">
    <source>
        <dbReference type="EMBL" id="KAH7969267.1"/>
    </source>
</evidence>
<feature type="compositionally biased region" description="Acidic residues" evidence="1">
    <location>
        <begin position="11"/>
        <end position="23"/>
    </location>
</feature>
<feature type="transmembrane region" description="Helical" evidence="2">
    <location>
        <begin position="283"/>
        <end position="305"/>
    </location>
</feature>
<feature type="region of interest" description="Disordered" evidence="1">
    <location>
        <begin position="1"/>
        <end position="24"/>
    </location>
</feature>
<reference evidence="3" key="2">
    <citation type="submission" date="2021-09" db="EMBL/GenBank/DDBJ databases">
        <authorList>
            <person name="Jia N."/>
            <person name="Wang J."/>
            <person name="Shi W."/>
            <person name="Du L."/>
            <person name="Sun Y."/>
            <person name="Zhan W."/>
            <person name="Jiang J."/>
            <person name="Wang Q."/>
            <person name="Zhang B."/>
            <person name="Ji P."/>
            <person name="Sakyi L.B."/>
            <person name="Cui X."/>
            <person name="Yuan T."/>
            <person name="Jiang B."/>
            <person name="Yang W."/>
            <person name="Lam T.T.-Y."/>
            <person name="Chang Q."/>
            <person name="Ding S."/>
            <person name="Wang X."/>
            <person name="Zhu J."/>
            <person name="Ruan X."/>
            <person name="Zhao L."/>
            <person name="Wei J."/>
            <person name="Que T."/>
            <person name="Du C."/>
            <person name="Cheng J."/>
            <person name="Dai P."/>
            <person name="Han X."/>
            <person name="Huang E."/>
            <person name="Gao Y."/>
            <person name="Liu J."/>
            <person name="Shao H."/>
            <person name="Ye R."/>
            <person name="Li L."/>
            <person name="Wei W."/>
            <person name="Wang X."/>
            <person name="Wang C."/>
            <person name="Huo Q."/>
            <person name="Li W."/>
            <person name="Guo W."/>
            <person name="Chen H."/>
            <person name="Chen S."/>
            <person name="Zhou L."/>
            <person name="Zhou L."/>
            <person name="Ni X."/>
            <person name="Tian J."/>
            <person name="Zhou Y."/>
            <person name="Sheng Y."/>
            <person name="Liu T."/>
            <person name="Pan Y."/>
            <person name="Xia L."/>
            <person name="Li J."/>
            <person name="Zhao F."/>
            <person name="Cao W."/>
        </authorList>
    </citation>
    <scope>NUCLEOTIDE SEQUENCE</scope>
    <source>
        <strain evidence="3">Rsan-2018</strain>
        <tissue evidence="3">Larvae</tissue>
    </source>
</reference>
<feature type="transmembrane region" description="Helical" evidence="2">
    <location>
        <begin position="90"/>
        <end position="113"/>
    </location>
</feature>
<reference evidence="3" key="1">
    <citation type="journal article" date="2020" name="Cell">
        <title>Large-Scale Comparative Analyses of Tick Genomes Elucidate Their Genetic Diversity and Vector Capacities.</title>
        <authorList>
            <consortium name="Tick Genome and Microbiome Consortium (TIGMIC)"/>
            <person name="Jia N."/>
            <person name="Wang J."/>
            <person name="Shi W."/>
            <person name="Du L."/>
            <person name="Sun Y."/>
            <person name="Zhan W."/>
            <person name="Jiang J.F."/>
            <person name="Wang Q."/>
            <person name="Zhang B."/>
            <person name="Ji P."/>
            <person name="Bell-Sakyi L."/>
            <person name="Cui X.M."/>
            <person name="Yuan T.T."/>
            <person name="Jiang B.G."/>
            <person name="Yang W.F."/>
            <person name="Lam T.T."/>
            <person name="Chang Q.C."/>
            <person name="Ding S.J."/>
            <person name="Wang X.J."/>
            <person name="Zhu J.G."/>
            <person name="Ruan X.D."/>
            <person name="Zhao L."/>
            <person name="Wei J.T."/>
            <person name="Ye R.Z."/>
            <person name="Que T.C."/>
            <person name="Du C.H."/>
            <person name="Zhou Y.H."/>
            <person name="Cheng J.X."/>
            <person name="Dai P.F."/>
            <person name="Guo W.B."/>
            <person name="Han X.H."/>
            <person name="Huang E.J."/>
            <person name="Li L.F."/>
            <person name="Wei W."/>
            <person name="Gao Y.C."/>
            <person name="Liu J.Z."/>
            <person name="Shao H.Z."/>
            <person name="Wang X."/>
            <person name="Wang C.C."/>
            <person name="Yang T.C."/>
            <person name="Huo Q.B."/>
            <person name="Li W."/>
            <person name="Chen H.Y."/>
            <person name="Chen S.E."/>
            <person name="Zhou L.G."/>
            <person name="Ni X.B."/>
            <person name="Tian J.H."/>
            <person name="Sheng Y."/>
            <person name="Liu T."/>
            <person name="Pan Y.S."/>
            <person name="Xia L.Y."/>
            <person name="Li J."/>
            <person name="Zhao F."/>
            <person name="Cao W.C."/>
        </authorList>
    </citation>
    <scope>NUCLEOTIDE SEQUENCE</scope>
    <source>
        <strain evidence="3">Rsan-2018</strain>
    </source>
</reference>
<evidence type="ECO:0000256" key="1">
    <source>
        <dbReference type="SAM" id="MobiDB-lite"/>
    </source>
</evidence>
<comment type="caution">
    <text evidence="3">The sequence shown here is derived from an EMBL/GenBank/DDBJ whole genome shotgun (WGS) entry which is preliminary data.</text>
</comment>
<dbReference type="Proteomes" id="UP000821837">
    <property type="component" value="Unassembled WGS sequence"/>
</dbReference>
<protein>
    <submittedName>
        <fullName evidence="3">Uncharacterized protein</fullName>
    </submittedName>
</protein>
<gene>
    <name evidence="3" type="ORF">HPB52_016408</name>
</gene>
<organism evidence="3 4">
    <name type="scientific">Rhipicephalus sanguineus</name>
    <name type="common">Brown dog tick</name>
    <name type="synonym">Ixodes sanguineus</name>
    <dbReference type="NCBI Taxonomy" id="34632"/>
    <lineage>
        <taxon>Eukaryota</taxon>
        <taxon>Metazoa</taxon>
        <taxon>Ecdysozoa</taxon>
        <taxon>Arthropoda</taxon>
        <taxon>Chelicerata</taxon>
        <taxon>Arachnida</taxon>
        <taxon>Acari</taxon>
        <taxon>Parasitiformes</taxon>
        <taxon>Ixodida</taxon>
        <taxon>Ixodoidea</taxon>
        <taxon>Ixodidae</taxon>
        <taxon>Rhipicephalinae</taxon>
        <taxon>Rhipicephalus</taxon>
        <taxon>Rhipicephalus</taxon>
    </lineage>
</organism>
<sequence>MFQFSDWPVPYDDDEADEPEDDMGMPMIASHHHSSVESADWAARYVKPRAASLAVSLWFALLRGDTSLPMWAGNHLIVTVLSARERRESLFMAFLVASLALFLITMGLVVLILRNYEVYFTDDDAADDTKIVVPKKVPRPVVETDSTTEKPPLVGLLLCTLGSRFSPRTFVFPDDGLCAITTFDSLFLWRGNKVVPPYKEDLTYFLKTASGHRRTEYGIGIDYSCSFQWDKDYMFFCGKHASSSGPYFDFPYYDDPCSDRQPILQLCLLLPFHLLLHKLRLCFLRLLVLSGSLLCSLYQFLFCMLRRCIRRSRLRRLCPLPFRALFLRRWRRATRHLSLAIMCMCLPLQWQKCTGRSFLLKGRRVHRPVLSLRRTAGGGCSLDDFLGNGTGTGVGALDLKMISQLMKDKADSGNQRSYTILHYPLLYESMAADVATALLNHRVDLLVAIGYVAYKDYRMKDCRLVPPVLYSTELLDPSALNGTYPIRLVRVISALATLAKQQRALTSTFAVAVGMSGRWYVPEYPDKLVGTPGNYSFGHLCKKSRRGDILLRDQISSIAEGCETPNFNNTFSIDTTFQALFTYDKTDKEFFTYDSASTLRFKLCEAKANVADLHYSIVADGIQYEDFYNVCGYGSYHRLHVLKRLAAFLAENYTSPSQQGACKLLT</sequence>